<organism evidence="1 2">
    <name type="scientific">Xenorhabdus vietnamensis</name>
    <dbReference type="NCBI Taxonomy" id="351656"/>
    <lineage>
        <taxon>Bacteria</taxon>
        <taxon>Pseudomonadati</taxon>
        <taxon>Pseudomonadota</taxon>
        <taxon>Gammaproteobacteria</taxon>
        <taxon>Enterobacterales</taxon>
        <taxon>Morganellaceae</taxon>
        <taxon>Xenorhabdus</taxon>
    </lineage>
</organism>
<keyword evidence="2" id="KW-1185">Reference proteome</keyword>
<proteinExistence type="predicted"/>
<dbReference type="AlphaFoldDB" id="A0A1Y2SCU3"/>
<sequence>MKDISELASYETASHEIIVLELMAGSARHLRSNTSFQYIPSAK</sequence>
<name>A0A1Y2SCU3_9GAMM</name>
<dbReference type="Proteomes" id="UP000194350">
    <property type="component" value="Unassembled WGS sequence"/>
</dbReference>
<evidence type="ECO:0000313" key="2">
    <source>
        <dbReference type="Proteomes" id="UP000194350"/>
    </source>
</evidence>
<protein>
    <submittedName>
        <fullName evidence="1">Uncharacterized protein</fullName>
    </submittedName>
</protein>
<evidence type="ECO:0000313" key="1">
    <source>
        <dbReference type="EMBL" id="OTA15351.1"/>
    </source>
</evidence>
<accession>A0A1Y2SCU3</accession>
<reference evidence="1 2" key="1">
    <citation type="submission" date="2016-10" db="EMBL/GenBank/DDBJ databases">
        <title>Systematic genetic and metabolomic analysis of Xenorhabdus and Photorhabdus spp., highlights the requirements for a dual symbiotic and pathogenic life style.</title>
        <authorList>
            <person name="Tobias N.J."/>
            <person name="Wolff H."/>
            <person name="Djahanschiri B."/>
            <person name="Pidot S.J."/>
            <person name="Stinear T.P."/>
            <person name="Ebersberger I."/>
            <person name="Bode H.B."/>
        </authorList>
    </citation>
    <scope>NUCLEOTIDE SEQUENCE [LARGE SCALE GENOMIC DNA]</scope>
    <source>
        <strain evidence="1 2">DSM 22392</strain>
    </source>
</reference>
<comment type="caution">
    <text evidence="1">The sequence shown here is derived from an EMBL/GenBank/DDBJ whole genome shotgun (WGS) entry which is preliminary data.</text>
</comment>
<dbReference type="EMBL" id="MUBJ01000016">
    <property type="protein sequence ID" value="OTA15351.1"/>
    <property type="molecule type" value="Genomic_DNA"/>
</dbReference>
<gene>
    <name evidence="1" type="ORF">Xvie_02849</name>
</gene>